<name>A0ABR1AZ70_POLSC</name>
<evidence type="ECO:0000313" key="2">
    <source>
        <dbReference type="EMBL" id="KAK6631639.1"/>
    </source>
</evidence>
<dbReference type="EMBL" id="JAWJWF010000006">
    <property type="protein sequence ID" value="KAK6631639.1"/>
    <property type="molecule type" value="Genomic_DNA"/>
</dbReference>
<accession>A0ABR1AZ70</accession>
<dbReference type="Proteomes" id="UP001359485">
    <property type="component" value="Unassembled WGS sequence"/>
</dbReference>
<sequence>MVDWSSRFVNRPGEIGENGCNGVGLPVRRTRGGGDSLGNGGPLMVCPFPDIDLCTLAQEETDKEEDKKEEKV</sequence>
<evidence type="ECO:0000313" key="3">
    <source>
        <dbReference type="Proteomes" id="UP001359485"/>
    </source>
</evidence>
<organism evidence="2 3">
    <name type="scientific">Polyplax serrata</name>
    <name type="common">Common mouse louse</name>
    <dbReference type="NCBI Taxonomy" id="468196"/>
    <lineage>
        <taxon>Eukaryota</taxon>
        <taxon>Metazoa</taxon>
        <taxon>Ecdysozoa</taxon>
        <taxon>Arthropoda</taxon>
        <taxon>Hexapoda</taxon>
        <taxon>Insecta</taxon>
        <taxon>Pterygota</taxon>
        <taxon>Neoptera</taxon>
        <taxon>Paraneoptera</taxon>
        <taxon>Psocodea</taxon>
        <taxon>Troctomorpha</taxon>
        <taxon>Phthiraptera</taxon>
        <taxon>Anoplura</taxon>
        <taxon>Polyplacidae</taxon>
        <taxon>Polyplax</taxon>
    </lineage>
</organism>
<protein>
    <submittedName>
        <fullName evidence="2">Uncharacterized protein</fullName>
    </submittedName>
</protein>
<evidence type="ECO:0000256" key="1">
    <source>
        <dbReference type="SAM" id="MobiDB-lite"/>
    </source>
</evidence>
<reference evidence="2 3" key="1">
    <citation type="submission" date="2023-09" db="EMBL/GenBank/DDBJ databases">
        <title>Genomes of two closely related lineages of the louse Polyplax serrata with different host specificities.</title>
        <authorList>
            <person name="Martinu J."/>
            <person name="Tarabai H."/>
            <person name="Stefka J."/>
            <person name="Hypsa V."/>
        </authorList>
    </citation>
    <scope>NUCLEOTIDE SEQUENCE [LARGE SCALE GENOMIC DNA]</scope>
    <source>
        <strain evidence="2">98ZLc_SE</strain>
    </source>
</reference>
<feature type="region of interest" description="Disordered" evidence="1">
    <location>
        <begin position="1"/>
        <end position="27"/>
    </location>
</feature>
<comment type="caution">
    <text evidence="2">The sequence shown here is derived from an EMBL/GenBank/DDBJ whole genome shotgun (WGS) entry which is preliminary data.</text>
</comment>
<gene>
    <name evidence="2" type="ORF">RUM44_006168</name>
</gene>
<keyword evidence="3" id="KW-1185">Reference proteome</keyword>
<proteinExistence type="predicted"/>